<dbReference type="GO" id="GO:0005730">
    <property type="term" value="C:nucleolus"/>
    <property type="evidence" value="ECO:0007669"/>
    <property type="project" value="TreeGrafter"/>
</dbReference>
<feature type="compositionally biased region" description="Acidic residues" evidence="8">
    <location>
        <begin position="320"/>
        <end position="334"/>
    </location>
</feature>
<keyword evidence="12" id="KW-1185">Reference proteome</keyword>
<feature type="domain" description="Helicase ATP-binding" evidence="9">
    <location>
        <begin position="39"/>
        <end position="206"/>
    </location>
</feature>
<keyword evidence="3" id="KW-0547">Nucleotide-binding</keyword>
<dbReference type="PROSITE" id="PS51194">
    <property type="entry name" value="HELICASE_CTER"/>
    <property type="match status" value="1"/>
</dbReference>
<dbReference type="CDD" id="cd17982">
    <property type="entry name" value="DEXHc_DHX37"/>
    <property type="match status" value="1"/>
</dbReference>
<dbReference type="InterPro" id="IPR027417">
    <property type="entry name" value="P-loop_NTPase"/>
</dbReference>
<dbReference type="SMART" id="SM00490">
    <property type="entry name" value="HELICc"/>
    <property type="match status" value="1"/>
</dbReference>
<dbReference type="Pfam" id="PF23362">
    <property type="entry name" value="DHX37_C"/>
    <property type="match status" value="1"/>
</dbReference>
<evidence type="ECO:0000256" key="6">
    <source>
        <dbReference type="ARBA" id="ARBA00022840"/>
    </source>
</evidence>
<dbReference type="PROSITE" id="PS00690">
    <property type="entry name" value="DEAH_ATP_HELICASE"/>
    <property type="match status" value="1"/>
</dbReference>
<dbReference type="Pfam" id="PF00271">
    <property type="entry name" value="Helicase_C"/>
    <property type="match status" value="1"/>
</dbReference>
<dbReference type="InterPro" id="IPR056371">
    <property type="entry name" value="DHX37-like_C"/>
</dbReference>
<dbReference type="AlphaFoldDB" id="A0A5E4MAE6"/>
<evidence type="ECO:0000256" key="8">
    <source>
        <dbReference type="SAM" id="MobiDB-lite"/>
    </source>
</evidence>
<protein>
    <recommendedName>
        <fullName evidence="2">RNA helicase</fullName>
        <ecNumber evidence="2">3.6.4.13</ecNumber>
    </recommendedName>
</protein>
<evidence type="ECO:0000256" key="7">
    <source>
        <dbReference type="ARBA" id="ARBA00047984"/>
    </source>
</evidence>
<evidence type="ECO:0000256" key="5">
    <source>
        <dbReference type="ARBA" id="ARBA00022806"/>
    </source>
</evidence>
<dbReference type="Proteomes" id="UP000325440">
    <property type="component" value="Unassembled WGS sequence"/>
</dbReference>
<dbReference type="SMART" id="SM00487">
    <property type="entry name" value="DEXDc"/>
    <property type="match status" value="1"/>
</dbReference>
<evidence type="ECO:0000259" key="9">
    <source>
        <dbReference type="PROSITE" id="PS51192"/>
    </source>
</evidence>
<comment type="catalytic activity">
    <reaction evidence="7">
        <text>ATP + H2O = ADP + phosphate + H(+)</text>
        <dbReference type="Rhea" id="RHEA:13065"/>
        <dbReference type="ChEBI" id="CHEBI:15377"/>
        <dbReference type="ChEBI" id="CHEBI:15378"/>
        <dbReference type="ChEBI" id="CHEBI:30616"/>
        <dbReference type="ChEBI" id="CHEBI:43474"/>
        <dbReference type="ChEBI" id="CHEBI:456216"/>
        <dbReference type="EC" id="3.6.4.13"/>
    </reaction>
</comment>
<dbReference type="CDD" id="cd18791">
    <property type="entry name" value="SF2_C_RHA"/>
    <property type="match status" value="1"/>
</dbReference>
<dbReference type="GO" id="GO:0016787">
    <property type="term" value="F:hydrolase activity"/>
    <property type="evidence" value="ECO:0007669"/>
    <property type="project" value="UniProtKB-KW"/>
</dbReference>
<dbReference type="Pfam" id="PF21010">
    <property type="entry name" value="HA2_C"/>
    <property type="match status" value="1"/>
</dbReference>
<dbReference type="PROSITE" id="PS51192">
    <property type="entry name" value="HELICASE_ATP_BIND_1"/>
    <property type="match status" value="1"/>
</dbReference>
<accession>A0A5E4MAE6</accession>
<dbReference type="InterPro" id="IPR014001">
    <property type="entry name" value="Helicase_ATP-bd"/>
</dbReference>
<dbReference type="OrthoDB" id="10025033at2759"/>
<dbReference type="InterPro" id="IPR007502">
    <property type="entry name" value="Helicase-assoc_dom"/>
</dbReference>
<dbReference type="GO" id="GO:0005524">
    <property type="term" value="F:ATP binding"/>
    <property type="evidence" value="ECO:0007669"/>
    <property type="project" value="UniProtKB-KW"/>
</dbReference>
<dbReference type="PANTHER" id="PTHR18934">
    <property type="entry name" value="ATP-DEPENDENT RNA HELICASE"/>
    <property type="match status" value="1"/>
</dbReference>
<gene>
    <name evidence="11" type="ORF">CINCED_3A009505</name>
</gene>
<proteinExistence type="inferred from homology"/>
<evidence type="ECO:0000313" key="12">
    <source>
        <dbReference type="Proteomes" id="UP000325440"/>
    </source>
</evidence>
<sequence>MSDKLNNAARKQPIQIFRTKEIIKSRSMLPIIGEEQVIMEAINENDVVIIVGETGSGKTTQVPQFLYEAGFSSGNKMIGVTEPRRIAAISVSQRVAEELNKTSDIVSYLIRFEGNAGTNTKIKFMTDGVLLKEIQNDFLLNKYSAIILDEAHERRVFTDILIGILSRIVRLRQKRSNPLKLIIMSATLKVDDFSKNQKLFLQPPPIIELSSRQFPVTIHFNKRTPNDYLDEAYNKVYKIHSKLPAGAILVFVTGKLEVKQLVSKLRRSFPYQKVDSKIGSKRKVNINNEIKKPLPDIDLDDYDIEIQSEDELINSGNSSNDDENYDDDDDDDNEIPSKIMKFNSPPLWVLPLYSMLPAHKQSKIFEPVPPGCRLCVVSTNVAELSLTIPNVKYVVDCGKTKIREFDPLTSVSRFSVVWESKASANQRAGRAGRTSPGHCYRLFSSAIFNDEFPEWNLPEIQTTPIDNVILQMKSMKIDKITHFPFPTPPDTQTILEAEKRLVLLGALEVDSNIAEINNITPLGKSMAAFPLSPHYAKMLCLSKDRSLLQYMLFIISAMSVQEYLPGENVEAWKKTKLSWANKGEFLLLGDVMIILRSMGGASHAMNKSGLGALQEYCDKTGLHQKSILEAWKLNNQLINQLNMNVPTLKLETDLVMTPPTPIQVKQMRQILLAGMLDKVAKRLTTNELHRNGIRPNKAAYYASNLKEIVYIHNSSVLKKSKPEWLVYQEIFEVQDKMYIKGITAIEPEWLPVYASKLCKTLKVLDEPKPRYNEVTGKMYCTINATYGPVGWSLPQAEIEFPNIKQKYLWLSVFILSGKVFPPLQHFKQHLLCEPELILKPWMKFLKESFYLLSQTLNNNHDDSAKKINERWSKKSTYLLDEYLTWLPKTAHTEVKSIWPPL</sequence>
<dbReference type="GO" id="GO:0003724">
    <property type="term" value="F:RNA helicase activity"/>
    <property type="evidence" value="ECO:0007669"/>
    <property type="project" value="UniProtKB-EC"/>
</dbReference>
<evidence type="ECO:0000256" key="3">
    <source>
        <dbReference type="ARBA" id="ARBA00022741"/>
    </source>
</evidence>
<keyword evidence="4" id="KW-0378">Hydrolase</keyword>
<feature type="region of interest" description="Disordered" evidence="8">
    <location>
        <begin position="310"/>
        <end position="337"/>
    </location>
</feature>
<organism evidence="11 12">
    <name type="scientific">Cinara cedri</name>
    <dbReference type="NCBI Taxonomy" id="506608"/>
    <lineage>
        <taxon>Eukaryota</taxon>
        <taxon>Metazoa</taxon>
        <taxon>Ecdysozoa</taxon>
        <taxon>Arthropoda</taxon>
        <taxon>Hexapoda</taxon>
        <taxon>Insecta</taxon>
        <taxon>Pterygota</taxon>
        <taxon>Neoptera</taxon>
        <taxon>Paraneoptera</taxon>
        <taxon>Hemiptera</taxon>
        <taxon>Sternorrhyncha</taxon>
        <taxon>Aphidomorpha</taxon>
        <taxon>Aphidoidea</taxon>
        <taxon>Aphididae</taxon>
        <taxon>Lachninae</taxon>
        <taxon>Cinara</taxon>
    </lineage>
</organism>
<name>A0A5E4MAE6_9HEMI</name>
<dbReference type="InterPro" id="IPR048333">
    <property type="entry name" value="HA2_WH"/>
</dbReference>
<dbReference type="PANTHER" id="PTHR18934:SF99">
    <property type="entry name" value="ATP-DEPENDENT RNA HELICASE DHX37-RELATED"/>
    <property type="match status" value="1"/>
</dbReference>
<evidence type="ECO:0000256" key="4">
    <source>
        <dbReference type="ARBA" id="ARBA00022801"/>
    </source>
</evidence>
<dbReference type="InterPro" id="IPR001650">
    <property type="entry name" value="Helicase_C-like"/>
</dbReference>
<dbReference type="GO" id="GO:0003723">
    <property type="term" value="F:RNA binding"/>
    <property type="evidence" value="ECO:0007669"/>
    <property type="project" value="TreeGrafter"/>
</dbReference>
<dbReference type="SUPFAM" id="SSF52540">
    <property type="entry name" value="P-loop containing nucleoside triphosphate hydrolases"/>
    <property type="match status" value="1"/>
</dbReference>
<dbReference type="InterPro" id="IPR002464">
    <property type="entry name" value="DNA/RNA_helicase_DEAH_CS"/>
</dbReference>
<dbReference type="SMART" id="SM00847">
    <property type="entry name" value="HA2"/>
    <property type="match status" value="1"/>
</dbReference>
<dbReference type="Pfam" id="PF07717">
    <property type="entry name" value="OB_NTP_bind"/>
    <property type="match status" value="1"/>
</dbReference>
<comment type="similarity">
    <text evidence="1">Belongs to the DEAD box helicase family. DEAH subfamily.</text>
</comment>
<keyword evidence="6" id="KW-0067">ATP-binding</keyword>
<feature type="domain" description="Helicase C-terminal" evidence="10">
    <location>
        <begin position="298"/>
        <end position="476"/>
    </location>
</feature>
<dbReference type="Pfam" id="PF00270">
    <property type="entry name" value="DEAD"/>
    <property type="match status" value="1"/>
</dbReference>
<dbReference type="EC" id="3.6.4.13" evidence="2"/>
<dbReference type="Gene3D" id="3.40.50.300">
    <property type="entry name" value="P-loop containing nucleotide triphosphate hydrolases"/>
    <property type="match status" value="2"/>
</dbReference>
<evidence type="ECO:0000313" key="11">
    <source>
        <dbReference type="EMBL" id="VVC28387.1"/>
    </source>
</evidence>
<reference evidence="11 12" key="1">
    <citation type="submission" date="2019-08" db="EMBL/GenBank/DDBJ databases">
        <authorList>
            <person name="Alioto T."/>
            <person name="Alioto T."/>
            <person name="Gomez Garrido J."/>
        </authorList>
    </citation>
    <scope>NUCLEOTIDE SEQUENCE [LARGE SCALE GENOMIC DNA]</scope>
</reference>
<dbReference type="InterPro" id="IPR011709">
    <property type="entry name" value="DEAD-box_helicase_OB_fold"/>
</dbReference>
<dbReference type="InterPro" id="IPR011545">
    <property type="entry name" value="DEAD/DEAH_box_helicase_dom"/>
</dbReference>
<dbReference type="Pfam" id="PF04408">
    <property type="entry name" value="WHD_HA2"/>
    <property type="match status" value="1"/>
</dbReference>
<keyword evidence="5" id="KW-0347">Helicase</keyword>
<evidence type="ECO:0000256" key="2">
    <source>
        <dbReference type="ARBA" id="ARBA00012552"/>
    </source>
</evidence>
<dbReference type="EMBL" id="CABPRJ010000480">
    <property type="protein sequence ID" value="VVC28387.1"/>
    <property type="molecule type" value="Genomic_DNA"/>
</dbReference>
<evidence type="ECO:0000259" key="10">
    <source>
        <dbReference type="PROSITE" id="PS51194"/>
    </source>
</evidence>
<dbReference type="FunFam" id="3.40.50.300:FF:000637">
    <property type="entry name" value="ATP-dependent RNA helicase DHX37/DHR1"/>
    <property type="match status" value="1"/>
</dbReference>
<dbReference type="Gene3D" id="1.20.120.1080">
    <property type="match status" value="1"/>
</dbReference>
<evidence type="ECO:0000256" key="1">
    <source>
        <dbReference type="ARBA" id="ARBA00008792"/>
    </source>
</evidence>
<dbReference type="GO" id="GO:0000462">
    <property type="term" value="P:maturation of SSU-rRNA from tricistronic rRNA transcript (SSU-rRNA, 5.8S rRNA, LSU-rRNA)"/>
    <property type="evidence" value="ECO:0007669"/>
    <property type="project" value="TreeGrafter"/>
</dbReference>